<dbReference type="SUPFAM" id="SSF52540">
    <property type="entry name" value="P-loop containing nucleoside triphosphate hydrolases"/>
    <property type="match status" value="1"/>
</dbReference>
<dbReference type="HAMAP" id="MF_00165">
    <property type="entry name" value="Thymidylate_kinase"/>
    <property type="match status" value="1"/>
</dbReference>
<dbReference type="GO" id="GO:0006227">
    <property type="term" value="P:dUDP biosynthetic process"/>
    <property type="evidence" value="ECO:0007669"/>
    <property type="project" value="TreeGrafter"/>
</dbReference>
<organism evidence="14 15">
    <name type="scientific">Desulfobaculum xiamenense</name>
    <dbReference type="NCBI Taxonomy" id="995050"/>
    <lineage>
        <taxon>Bacteria</taxon>
        <taxon>Pseudomonadati</taxon>
        <taxon>Thermodesulfobacteriota</taxon>
        <taxon>Desulfovibrionia</taxon>
        <taxon>Desulfovibrionales</taxon>
        <taxon>Desulfovibrionaceae</taxon>
        <taxon>Desulfobaculum</taxon>
    </lineage>
</organism>
<dbReference type="GO" id="GO:0004798">
    <property type="term" value="F:dTMP kinase activity"/>
    <property type="evidence" value="ECO:0007669"/>
    <property type="project" value="UniProtKB-UniRule"/>
</dbReference>
<comment type="caution">
    <text evidence="14">The sequence shown here is derived from an EMBL/GenBank/DDBJ whole genome shotgun (WGS) entry which is preliminary data.</text>
</comment>
<dbReference type="Pfam" id="PF02223">
    <property type="entry name" value="Thymidylate_kin"/>
    <property type="match status" value="1"/>
</dbReference>
<dbReference type="GO" id="GO:0006235">
    <property type="term" value="P:dTTP biosynthetic process"/>
    <property type="evidence" value="ECO:0007669"/>
    <property type="project" value="UniProtKB-UniRule"/>
</dbReference>
<comment type="function">
    <text evidence="11 12">Phosphorylation of dTMP to form dTDP in both de novo and salvage pathways of dTTP synthesis.</text>
</comment>
<evidence type="ECO:0000313" key="15">
    <source>
        <dbReference type="Proteomes" id="UP000580856"/>
    </source>
</evidence>
<evidence type="ECO:0000256" key="5">
    <source>
        <dbReference type="ARBA" id="ARBA00022727"/>
    </source>
</evidence>
<dbReference type="GO" id="GO:0006233">
    <property type="term" value="P:dTDP biosynthetic process"/>
    <property type="evidence" value="ECO:0007669"/>
    <property type="project" value="InterPro"/>
</dbReference>
<dbReference type="Proteomes" id="UP000580856">
    <property type="component" value="Unassembled WGS sequence"/>
</dbReference>
<comment type="similarity">
    <text evidence="1 12">Belongs to the thymidylate kinase family.</text>
</comment>
<dbReference type="EC" id="2.7.4.9" evidence="2 12"/>
<dbReference type="NCBIfam" id="TIGR00041">
    <property type="entry name" value="DTMP_kinase"/>
    <property type="match status" value="1"/>
</dbReference>
<keyword evidence="6 12" id="KW-0547">Nucleotide-binding</keyword>
<evidence type="ECO:0000256" key="1">
    <source>
        <dbReference type="ARBA" id="ARBA00009776"/>
    </source>
</evidence>
<keyword evidence="4 12" id="KW-0808">Transferase</keyword>
<evidence type="ECO:0000256" key="10">
    <source>
        <dbReference type="ARBA" id="ARBA00048743"/>
    </source>
</evidence>
<gene>
    <name evidence="12" type="primary">tmk</name>
    <name evidence="14" type="ORF">GGQ74_002103</name>
</gene>
<keyword evidence="8 12" id="KW-0067">ATP-binding</keyword>
<evidence type="ECO:0000256" key="8">
    <source>
        <dbReference type="ARBA" id="ARBA00022840"/>
    </source>
</evidence>
<evidence type="ECO:0000256" key="11">
    <source>
        <dbReference type="ARBA" id="ARBA00057735"/>
    </source>
</evidence>
<comment type="catalytic activity">
    <reaction evidence="10 12">
        <text>dTMP + ATP = dTDP + ADP</text>
        <dbReference type="Rhea" id="RHEA:13517"/>
        <dbReference type="ChEBI" id="CHEBI:30616"/>
        <dbReference type="ChEBI" id="CHEBI:58369"/>
        <dbReference type="ChEBI" id="CHEBI:63528"/>
        <dbReference type="ChEBI" id="CHEBI:456216"/>
        <dbReference type="EC" id="2.7.4.9"/>
    </reaction>
</comment>
<protein>
    <recommendedName>
        <fullName evidence="3 12">Thymidylate kinase</fullName>
        <ecNumber evidence="2 12">2.7.4.9</ecNumber>
    </recommendedName>
    <alternativeName>
        <fullName evidence="9 12">dTMP kinase</fullName>
    </alternativeName>
</protein>
<dbReference type="PROSITE" id="PS01331">
    <property type="entry name" value="THYMIDYLATE_KINASE"/>
    <property type="match status" value="1"/>
</dbReference>
<feature type="domain" description="Thymidylate kinase-like" evidence="13">
    <location>
        <begin position="5"/>
        <end position="199"/>
    </location>
</feature>
<dbReference type="InterPro" id="IPR018095">
    <property type="entry name" value="Thymidylate_kin_CS"/>
</dbReference>
<dbReference type="GO" id="GO:0005829">
    <property type="term" value="C:cytosol"/>
    <property type="evidence" value="ECO:0007669"/>
    <property type="project" value="TreeGrafter"/>
</dbReference>
<dbReference type="EMBL" id="JAATJA010000002">
    <property type="protein sequence ID" value="NJB68430.1"/>
    <property type="molecule type" value="Genomic_DNA"/>
</dbReference>
<keyword evidence="15" id="KW-1185">Reference proteome</keyword>
<dbReference type="RefSeq" id="WP_167941498.1">
    <property type="nucleotide sequence ID" value="NZ_JAATJA010000002.1"/>
</dbReference>
<dbReference type="InterPro" id="IPR039430">
    <property type="entry name" value="Thymidylate_kin-like_dom"/>
</dbReference>
<dbReference type="PANTHER" id="PTHR10344">
    <property type="entry name" value="THYMIDYLATE KINASE"/>
    <property type="match status" value="1"/>
</dbReference>
<dbReference type="FunFam" id="3.40.50.300:FF:000225">
    <property type="entry name" value="Thymidylate kinase"/>
    <property type="match status" value="1"/>
</dbReference>
<evidence type="ECO:0000256" key="3">
    <source>
        <dbReference type="ARBA" id="ARBA00017144"/>
    </source>
</evidence>
<name>A0A846QN36_9BACT</name>
<evidence type="ECO:0000256" key="7">
    <source>
        <dbReference type="ARBA" id="ARBA00022777"/>
    </source>
</evidence>
<evidence type="ECO:0000256" key="6">
    <source>
        <dbReference type="ARBA" id="ARBA00022741"/>
    </source>
</evidence>
<evidence type="ECO:0000256" key="4">
    <source>
        <dbReference type="ARBA" id="ARBA00022679"/>
    </source>
</evidence>
<sequence>MFVTFEGIEGSGKSSVLTAVQAHLEAQGREVVRTREPGGSRIGQELRKLLLGMESTDLTGESELFLYLADRAQHVATVIRPALEAGRTVLSDRYADSTVAYQGYGRGLDPKQLHAFNDVAVAGLWPELTILLDLPAEVGLRRAVTRNMREHKCDTEGRFEAESLSFHETVREGYLTLAALHRKRYRIVDAAQPLENVIADVLAIIDERLAATDEQA</sequence>
<reference evidence="14 15" key="1">
    <citation type="submission" date="2020-03" db="EMBL/GenBank/DDBJ databases">
        <title>Genomic Encyclopedia of Type Strains, Phase IV (KMG-IV): sequencing the most valuable type-strain genomes for metagenomic binning, comparative biology and taxonomic classification.</title>
        <authorList>
            <person name="Goeker M."/>
        </authorList>
    </citation>
    <scope>NUCLEOTIDE SEQUENCE [LARGE SCALE GENOMIC DNA]</scope>
    <source>
        <strain evidence="14 15">DSM 24233</strain>
    </source>
</reference>
<evidence type="ECO:0000313" key="14">
    <source>
        <dbReference type="EMBL" id="NJB68430.1"/>
    </source>
</evidence>
<dbReference type="Gene3D" id="3.40.50.300">
    <property type="entry name" value="P-loop containing nucleotide triphosphate hydrolases"/>
    <property type="match status" value="1"/>
</dbReference>
<evidence type="ECO:0000259" key="13">
    <source>
        <dbReference type="Pfam" id="PF02223"/>
    </source>
</evidence>
<evidence type="ECO:0000256" key="2">
    <source>
        <dbReference type="ARBA" id="ARBA00012980"/>
    </source>
</evidence>
<dbReference type="AlphaFoldDB" id="A0A846QN36"/>
<accession>A0A846QN36</accession>
<evidence type="ECO:0000256" key="9">
    <source>
        <dbReference type="ARBA" id="ARBA00029962"/>
    </source>
</evidence>
<feature type="binding site" evidence="12">
    <location>
        <begin position="7"/>
        <end position="14"/>
    </location>
    <ligand>
        <name>ATP</name>
        <dbReference type="ChEBI" id="CHEBI:30616"/>
    </ligand>
</feature>
<dbReference type="PANTHER" id="PTHR10344:SF4">
    <property type="entry name" value="UMP-CMP KINASE 2, MITOCHONDRIAL"/>
    <property type="match status" value="1"/>
</dbReference>
<dbReference type="InterPro" id="IPR027417">
    <property type="entry name" value="P-loop_NTPase"/>
</dbReference>
<dbReference type="CDD" id="cd01672">
    <property type="entry name" value="TMPK"/>
    <property type="match status" value="1"/>
</dbReference>
<dbReference type="GO" id="GO:0005524">
    <property type="term" value="F:ATP binding"/>
    <property type="evidence" value="ECO:0007669"/>
    <property type="project" value="UniProtKB-UniRule"/>
</dbReference>
<keyword evidence="5 12" id="KW-0545">Nucleotide biosynthesis</keyword>
<evidence type="ECO:0000256" key="12">
    <source>
        <dbReference type="HAMAP-Rule" id="MF_00165"/>
    </source>
</evidence>
<proteinExistence type="inferred from homology"/>
<keyword evidence="7 12" id="KW-0418">Kinase</keyword>
<dbReference type="InterPro" id="IPR018094">
    <property type="entry name" value="Thymidylate_kinase"/>
</dbReference>